<protein>
    <submittedName>
        <fullName evidence="2">Uncharacterized protein</fullName>
    </submittedName>
</protein>
<evidence type="ECO:0000256" key="1">
    <source>
        <dbReference type="SAM" id="MobiDB-lite"/>
    </source>
</evidence>
<evidence type="ECO:0000313" key="3">
    <source>
        <dbReference type="Proteomes" id="UP000324222"/>
    </source>
</evidence>
<reference evidence="2 3" key="1">
    <citation type="submission" date="2019-05" db="EMBL/GenBank/DDBJ databases">
        <title>Another draft genome of Portunus trituberculatus and its Hox gene families provides insights of decapod evolution.</title>
        <authorList>
            <person name="Jeong J.-H."/>
            <person name="Song I."/>
            <person name="Kim S."/>
            <person name="Choi T."/>
            <person name="Kim D."/>
            <person name="Ryu S."/>
            <person name="Kim W."/>
        </authorList>
    </citation>
    <scope>NUCLEOTIDE SEQUENCE [LARGE SCALE GENOMIC DNA]</scope>
    <source>
        <tissue evidence="2">Muscle</tissue>
    </source>
</reference>
<feature type="compositionally biased region" description="Basic and acidic residues" evidence="1">
    <location>
        <begin position="26"/>
        <end position="40"/>
    </location>
</feature>
<proteinExistence type="predicted"/>
<feature type="region of interest" description="Disordered" evidence="1">
    <location>
        <begin position="1"/>
        <end position="59"/>
    </location>
</feature>
<comment type="caution">
    <text evidence="2">The sequence shown here is derived from an EMBL/GenBank/DDBJ whole genome shotgun (WGS) entry which is preliminary data.</text>
</comment>
<gene>
    <name evidence="2" type="ORF">E2C01_097800</name>
</gene>
<evidence type="ECO:0000313" key="2">
    <source>
        <dbReference type="EMBL" id="MPD02231.1"/>
    </source>
</evidence>
<dbReference type="Proteomes" id="UP000324222">
    <property type="component" value="Unassembled WGS sequence"/>
</dbReference>
<keyword evidence="3" id="KW-1185">Reference proteome</keyword>
<organism evidence="2 3">
    <name type="scientific">Portunus trituberculatus</name>
    <name type="common">Swimming crab</name>
    <name type="synonym">Neptunus trituberculatus</name>
    <dbReference type="NCBI Taxonomy" id="210409"/>
    <lineage>
        <taxon>Eukaryota</taxon>
        <taxon>Metazoa</taxon>
        <taxon>Ecdysozoa</taxon>
        <taxon>Arthropoda</taxon>
        <taxon>Crustacea</taxon>
        <taxon>Multicrustacea</taxon>
        <taxon>Malacostraca</taxon>
        <taxon>Eumalacostraca</taxon>
        <taxon>Eucarida</taxon>
        <taxon>Decapoda</taxon>
        <taxon>Pleocyemata</taxon>
        <taxon>Brachyura</taxon>
        <taxon>Eubrachyura</taxon>
        <taxon>Portunoidea</taxon>
        <taxon>Portunidae</taxon>
        <taxon>Portuninae</taxon>
        <taxon>Portunus</taxon>
    </lineage>
</organism>
<accession>A0A5B7JZK5</accession>
<dbReference type="EMBL" id="VSRR010130500">
    <property type="protein sequence ID" value="MPD02231.1"/>
    <property type="molecule type" value="Genomic_DNA"/>
</dbReference>
<dbReference type="AlphaFoldDB" id="A0A5B7JZK5"/>
<sequence>MSLGTRGLTLRIWRGWPPRRPSAGLDDPRREEEHTRHADRSVGCPAGRTRPPHATNPLQ</sequence>
<name>A0A5B7JZK5_PORTR</name>